<dbReference type="InterPro" id="IPR011006">
    <property type="entry name" value="CheY-like_superfamily"/>
</dbReference>
<dbReference type="EMBL" id="QNRJ01000025">
    <property type="protein sequence ID" value="RBP00219.1"/>
    <property type="molecule type" value="Genomic_DNA"/>
</dbReference>
<dbReference type="AlphaFoldDB" id="A0A366EFM4"/>
<accession>A0A366EFM4</accession>
<dbReference type="RefSeq" id="WP_113971205.1">
    <property type="nucleotide sequence ID" value="NZ_QNRJ01000025.1"/>
</dbReference>
<dbReference type="InterPro" id="IPR001867">
    <property type="entry name" value="OmpR/PhoB-type_DNA-bd"/>
</dbReference>
<dbReference type="Proteomes" id="UP000252118">
    <property type="component" value="Unassembled WGS sequence"/>
</dbReference>
<dbReference type="GO" id="GO:0000156">
    <property type="term" value="F:phosphorelay response regulator activity"/>
    <property type="evidence" value="ECO:0007669"/>
    <property type="project" value="TreeGrafter"/>
</dbReference>
<feature type="domain" description="OmpR/PhoB-type" evidence="10">
    <location>
        <begin position="129"/>
        <end position="228"/>
    </location>
</feature>
<evidence type="ECO:0000256" key="4">
    <source>
        <dbReference type="ARBA" id="ARBA00023015"/>
    </source>
</evidence>
<keyword evidence="4" id="KW-0805">Transcription regulation</keyword>
<keyword evidence="3" id="KW-0902">Two-component regulatory system</keyword>
<dbReference type="PROSITE" id="PS51755">
    <property type="entry name" value="OMPR_PHOB"/>
    <property type="match status" value="1"/>
</dbReference>
<evidence type="ECO:0000259" key="9">
    <source>
        <dbReference type="PROSITE" id="PS50110"/>
    </source>
</evidence>
<comment type="caution">
    <text evidence="11">The sequence shown here is derived from an EMBL/GenBank/DDBJ whole genome shotgun (WGS) entry which is preliminary data.</text>
</comment>
<feature type="domain" description="Response regulatory" evidence="9">
    <location>
        <begin position="4"/>
        <end position="117"/>
    </location>
</feature>
<evidence type="ECO:0000313" key="12">
    <source>
        <dbReference type="Proteomes" id="UP000252118"/>
    </source>
</evidence>
<name>A0A366EFM4_9BACI</name>
<dbReference type="CDD" id="cd00383">
    <property type="entry name" value="trans_reg_C"/>
    <property type="match status" value="1"/>
</dbReference>
<dbReference type="SMART" id="SM00862">
    <property type="entry name" value="Trans_reg_C"/>
    <property type="match status" value="1"/>
</dbReference>
<dbReference type="FunFam" id="1.10.10.10:FF:000018">
    <property type="entry name" value="DNA-binding response regulator ResD"/>
    <property type="match status" value="1"/>
</dbReference>
<dbReference type="Pfam" id="PF00486">
    <property type="entry name" value="Trans_reg_C"/>
    <property type="match status" value="1"/>
</dbReference>
<dbReference type="GO" id="GO:0005829">
    <property type="term" value="C:cytosol"/>
    <property type="evidence" value="ECO:0007669"/>
    <property type="project" value="TreeGrafter"/>
</dbReference>
<keyword evidence="6" id="KW-0804">Transcription</keyword>
<dbReference type="InterPro" id="IPR039420">
    <property type="entry name" value="WalR-like"/>
</dbReference>
<dbReference type="InterPro" id="IPR001789">
    <property type="entry name" value="Sig_transdc_resp-reg_receiver"/>
</dbReference>
<dbReference type="Gene3D" id="6.10.250.690">
    <property type="match status" value="1"/>
</dbReference>
<evidence type="ECO:0000313" key="11">
    <source>
        <dbReference type="EMBL" id="RBP00219.1"/>
    </source>
</evidence>
<dbReference type="OrthoDB" id="9790442at2"/>
<dbReference type="SMART" id="SM00448">
    <property type="entry name" value="REC"/>
    <property type="match status" value="1"/>
</dbReference>
<dbReference type="PANTHER" id="PTHR48111">
    <property type="entry name" value="REGULATOR OF RPOS"/>
    <property type="match status" value="1"/>
</dbReference>
<dbReference type="InterPro" id="IPR036388">
    <property type="entry name" value="WH-like_DNA-bd_sf"/>
</dbReference>
<dbReference type="SUPFAM" id="SSF46894">
    <property type="entry name" value="C-terminal effector domain of the bipartite response regulators"/>
    <property type="match status" value="1"/>
</dbReference>
<keyword evidence="2 7" id="KW-0597">Phosphoprotein</keyword>
<dbReference type="InterPro" id="IPR016032">
    <property type="entry name" value="Sig_transdc_resp-reg_C-effctor"/>
</dbReference>
<keyword evidence="5 8" id="KW-0238">DNA-binding</keyword>
<protein>
    <submittedName>
        <fullName evidence="11">DNA-binding response OmpR family regulator</fullName>
    </submittedName>
</protein>
<organism evidence="11 12">
    <name type="scientific">Rossellomorea aquimaris</name>
    <dbReference type="NCBI Taxonomy" id="189382"/>
    <lineage>
        <taxon>Bacteria</taxon>
        <taxon>Bacillati</taxon>
        <taxon>Bacillota</taxon>
        <taxon>Bacilli</taxon>
        <taxon>Bacillales</taxon>
        <taxon>Bacillaceae</taxon>
        <taxon>Rossellomorea</taxon>
    </lineage>
</organism>
<gene>
    <name evidence="11" type="ORF">DET59_12536</name>
</gene>
<dbReference type="GO" id="GO:0006355">
    <property type="term" value="P:regulation of DNA-templated transcription"/>
    <property type="evidence" value="ECO:0007669"/>
    <property type="project" value="InterPro"/>
</dbReference>
<dbReference type="Gene3D" id="1.10.10.10">
    <property type="entry name" value="Winged helix-like DNA-binding domain superfamily/Winged helix DNA-binding domain"/>
    <property type="match status" value="1"/>
</dbReference>
<comment type="subcellular location">
    <subcellularLocation>
        <location evidence="1">Cytoplasm</location>
    </subcellularLocation>
</comment>
<evidence type="ECO:0000256" key="7">
    <source>
        <dbReference type="PROSITE-ProRule" id="PRU00169"/>
    </source>
</evidence>
<evidence type="ECO:0000256" key="8">
    <source>
        <dbReference type="PROSITE-ProRule" id="PRU01091"/>
    </source>
</evidence>
<dbReference type="GO" id="GO:0000976">
    <property type="term" value="F:transcription cis-regulatory region binding"/>
    <property type="evidence" value="ECO:0007669"/>
    <property type="project" value="TreeGrafter"/>
</dbReference>
<dbReference type="GO" id="GO:0032993">
    <property type="term" value="C:protein-DNA complex"/>
    <property type="evidence" value="ECO:0007669"/>
    <property type="project" value="TreeGrafter"/>
</dbReference>
<reference evidence="11 12" key="1">
    <citation type="submission" date="2018-06" db="EMBL/GenBank/DDBJ databases">
        <title>Freshwater and sediment microbial communities from various areas in North America, analyzing microbe dynamics in response to fracking.</title>
        <authorList>
            <person name="Lamendella R."/>
        </authorList>
    </citation>
    <scope>NUCLEOTIDE SEQUENCE [LARGE SCALE GENOMIC DNA]</scope>
    <source>
        <strain evidence="11 12">97B</strain>
    </source>
</reference>
<dbReference type="PROSITE" id="PS50110">
    <property type="entry name" value="RESPONSE_REGULATORY"/>
    <property type="match status" value="1"/>
</dbReference>
<sequence length="231" mass="26582">MAELIYIAEDDVEINQLISLHLRNEGYEVEQTYDGAEVIRKCREKRPSLLILDLMMPKVDGFQVIKEVRKSCKVPIMLLTARADDADKVLGFGLGADDYVVKPFSMIELVSRANAQIRRYTDYRVVEEEGVIRNGSLEYDPINQTVTKDGERLLLTPKETKLLSIFMKNVNRLYTKAQLYELVWNTDYIGDSNTIMVHISRIREQIEADPKSPAYITTVKGLGYRMEDHED</sequence>
<dbReference type="SUPFAM" id="SSF52172">
    <property type="entry name" value="CheY-like"/>
    <property type="match status" value="1"/>
</dbReference>
<feature type="DNA-binding region" description="OmpR/PhoB-type" evidence="8">
    <location>
        <begin position="129"/>
        <end position="228"/>
    </location>
</feature>
<proteinExistence type="predicted"/>
<evidence type="ECO:0000256" key="3">
    <source>
        <dbReference type="ARBA" id="ARBA00023012"/>
    </source>
</evidence>
<dbReference type="Pfam" id="PF00072">
    <property type="entry name" value="Response_reg"/>
    <property type="match status" value="1"/>
</dbReference>
<evidence type="ECO:0000256" key="2">
    <source>
        <dbReference type="ARBA" id="ARBA00022553"/>
    </source>
</evidence>
<evidence type="ECO:0000259" key="10">
    <source>
        <dbReference type="PROSITE" id="PS51755"/>
    </source>
</evidence>
<feature type="modified residue" description="4-aspartylphosphate" evidence="7">
    <location>
        <position position="53"/>
    </location>
</feature>
<evidence type="ECO:0000256" key="6">
    <source>
        <dbReference type="ARBA" id="ARBA00023163"/>
    </source>
</evidence>
<dbReference type="Gene3D" id="3.40.50.2300">
    <property type="match status" value="1"/>
</dbReference>
<evidence type="ECO:0000256" key="5">
    <source>
        <dbReference type="ARBA" id="ARBA00023125"/>
    </source>
</evidence>
<dbReference type="PANTHER" id="PTHR48111:SF26">
    <property type="entry name" value="STAGE 0 SPORULATION PROTEIN A HOMOLOG"/>
    <property type="match status" value="1"/>
</dbReference>
<dbReference type="CDD" id="cd17574">
    <property type="entry name" value="REC_OmpR"/>
    <property type="match status" value="1"/>
</dbReference>
<evidence type="ECO:0000256" key="1">
    <source>
        <dbReference type="ARBA" id="ARBA00004496"/>
    </source>
</evidence>